<sequence length="145" mass="16161">MPTRRVSEVIRNKPFVAISFHTSVREAACLMESYKTSAVMVVNDKKMLRGICTERDIVHGLVAKGLDPDRVQVGNIMTGHPRTISADRPFGHALHLMYEGGFRHMPVVDIAGRPIGILSAHDALDSDALEFGRELERREEITVIL</sequence>
<keyword evidence="5" id="KW-1185">Reference proteome</keyword>
<dbReference type="Proteomes" id="UP000742786">
    <property type="component" value="Unassembled WGS sequence"/>
</dbReference>
<dbReference type="InterPro" id="IPR000644">
    <property type="entry name" value="CBS_dom"/>
</dbReference>
<dbReference type="Gene3D" id="3.10.580.10">
    <property type="entry name" value="CBS-domain"/>
    <property type="match status" value="1"/>
</dbReference>
<evidence type="ECO:0000259" key="3">
    <source>
        <dbReference type="PROSITE" id="PS51371"/>
    </source>
</evidence>
<dbReference type="RefSeq" id="WP_220636442.1">
    <property type="nucleotide sequence ID" value="NZ_CAJQUM010000001.1"/>
</dbReference>
<evidence type="ECO:0000313" key="4">
    <source>
        <dbReference type="EMBL" id="CAG4884609.1"/>
    </source>
</evidence>
<keyword evidence="2" id="KW-0129">CBS domain</keyword>
<organism evidence="4 5">
    <name type="scientific">Georgfuchsia toluolica</name>
    <dbReference type="NCBI Taxonomy" id="424218"/>
    <lineage>
        <taxon>Bacteria</taxon>
        <taxon>Pseudomonadati</taxon>
        <taxon>Pseudomonadota</taxon>
        <taxon>Betaproteobacteria</taxon>
        <taxon>Nitrosomonadales</taxon>
        <taxon>Sterolibacteriaceae</taxon>
        <taxon>Georgfuchsia</taxon>
    </lineage>
</organism>
<dbReference type="InterPro" id="IPR051462">
    <property type="entry name" value="CBS_domain-containing"/>
</dbReference>
<dbReference type="EMBL" id="CAJQUM010000001">
    <property type="protein sequence ID" value="CAG4884609.1"/>
    <property type="molecule type" value="Genomic_DNA"/>
</dbReference>
<dbReference type="AlphaFoldDB" id="A0A916J5J3"/>
<dbReference type="PANTHER" id="PTHR48108">
    <property type="entry name" value="CBS DOMAIN-CONTAINING PROTEIN CBSX2, CHLOROPLASTIC"/>
    <property type="match status" value="1"/>
</dbReference>
<reference evidence="4" key="1">
    <citation type="submission" date="2021-04" db="EMBL/GenBank/DDBJ databases">
        <authorList>
            <person name="Hornung B."/>
        </authorList>
    </citation>
    <scope>NUCLEOTIDE SEQUENCE</scope>
    <source>
        <strain evidence="4">G5G6</strain>
    </source>
</reference>
<dbReference type="Pfam" id="PF00571">
    <property type="entry name" value="CBS"/>
    <property type="match status" value="2"/>
</dbReference>
<dbReference type="PANTHER" id="PTHR48108:SF26">
    <property type="entry name" value="CBS DOMAIN-CONTAINING PROTEIN DDB_G0289609"/>
    <property type="match status" value="1"/>
</dbReference>
<evidence type="ECO:0000256" key="1">
    <source>
        <dbReference type="ARBA" id="ARBA00022737"/>
    </source>
</evidence>
<evidence type="ECO:0000256" key="2">
    <source>
        <dbReference type="PROSITE-ProRule" id="PRU00703"/>
    </source>
</evidence>
<keyword evidence="1" id="KW-0677">Repeat</keyword>
<name>A0A916J5J3_9PROT</name>
<gene>
    <name evidence="4" type="ORF">GTOL_12492</name>
</gene>
<dbReference type="SUPFAM" id="SSF54631">
    <property type="entry name" value="CBS-domain pair"/>
    <property type="match status" value="1"/>
</dbReference>
<comment type="caution">
    <text evidence="4">The sequence shown here is derived from an EMBL/GenBank/DDBJ whole genome shotgun (WGS) entry which is preliminary data.</text>
</comment>
<feature type="domain" description="CBS" evidence="3">
    <location>
        <begin position="77"/>
        <end position="135"/>
    </location>
</feature>
<feature type="domain" description="CBS" evidence="3">
    <location>
        <begin position="11"/>
        <end position="68"/>
    </location>
</feature>
<accession>A0A916J5J3</accession>
<evidence type="ECO:0000313" key="5">
    <source>
        <dbReference type="Proteomes" id="UP000742786"/>
    </source>
</evidence>
<proteinExistence type="predicted"/>
<dbReference type="PROSITE" id="PS51371">
    <property type="entry name" value="CBS"/>
    <property type="match status" value="2"/>
</dbReference>
<dbReference type="InterPro" id="IPR046342">
    <property type="entry name" value="CBS_dom_sf"/>
</dbReference>
<dbReference type="SMART" id="SM00116">
    <property type="entry name" value="CBS"/>
    <property type="match status" value="2"/>
</dbReference>
<protein>
    <recommendedName>
        <fullName evidence="3">CBS domain-containing protein</fullName>
    </recommendedName>
</protein>